<dbReference type="Proteomes" id="UP000464178">
    <property type="component" value="Chromosome"/>
</dbReference>
<evidence type="ECO:0000256" key="1">
    <source>
        <dbReference type="ARBA" id="ARBA00006865"/>
    </source>
</evidence>
<dbReference type="Pfam" id="PF00722">
    <property type="entry name" value="Glyco_hydro_16"/>
    <property type="match status" value="1"/>
</dbReference>
<feature type="signal peptide" evidence="2">
    <location>
        <begin position="1"/>
        <end position="22"/>
    </location>
</feature>
<organism evidence="4 5">
    <name type="scientific">Gemmata massiliana</name>
    <dbReference type="NCBI Taxonomy" id="1210884"/>
    <lineage>
        <taxon>Bacteria</taxon>
        <taxon>Pseudomonadati</taxon>
        <taxon>Planctomycetota</taxon>
        <taxon>Planctomycetia</taxon>
        <taxon>Gemmatales</taxon>
        <taxon>Gemmataceae</taxon>
        <taxon>Gemmata</taxon>
    </lineage>
</organism>
<dbReference type="RefSeq" id="WP_162670904.1">
    <property type="nucleotide sequence ID" value="NZ_LR593886.1"/>
</dbReference>
<feature type="chain" id="PRO_5027122993" description="GH16 domain-containing protein" evidence="2">
    <location>
        <begin position="23"/>
        <end position="325"/>
    </location>
</feature>
<protein>
    <recommendedName>
        <fullName evidence="3">GH16 domain-containing protein</fullName>
    </recommendedName>
</protein>
<dbReference type="CDD" id="cd08023">
    <property type="entry name" value="GH16_laminarinase_like"/>
    <property type="match status" value="1"/>
</dbReference>
<dbReference type="GO" id="GO:0004553">
    <property type="term" value="F:hydrolase activity, hydrolyzing O-glycosyl compounds"/>
    <property type="evidence" value="ECO:0007669"/>
    <property type="project" value="InterPro"/>
</dbReference>
<gene>
    <name evidence="4" type="ORF">SOIL9_10570</name>
</gene>
<accession>A0A6P2D8R7</accession>
<reference evidence="4 5" key="1">
    <citation type="submission" date="2019-05" db="EMBL/GenBank/DDBJ databases">
        <authorList>
            <consortium name="Science for Life Laboratories"/>
        </authorList>
    </citation>
    <scope>NUCLEOTIDE SEQUENCE [LARGE SCALE GENOMIC DNA]</scope>
    <source>
        <strain evidence="4">Soil9</strain>
    </source>
</reference>
<evidence type="ECO:0000313" key="4">
    <source>
        <dbReference type="EMBL" id="VTR96765.1"/>
    </source>
</evidence>
<evidence type="ECO:0000313" key="5">
    <source>
        <dbReference type="Proteomes" id="UP000464178"/>
    </source>
</evidence>
<dbReference type="Gene3D" id="2.60.120.200">
    <property type="match status" value="1"/>
</dbReference>
<proteinExistence type="inferred from homology"/>
<dbReference type="EMBL" id="LR593886">
    <property type="protein sequence ID" value="VTR96765.1"/>
    <property type="molecule type" value="Genomic_DNA"/>
</dbReference>
<evidence type="ECO:0000259" key="3">
    <source>
        <dbReference type="PROSITE" id="PS51762"/>
    </source>
</evidence>
<dbReference type="PANTHER" id="PTHR10963">
    <property type="entry name" value="GLYCOSYL HYDROLASE-RELATED"/>
    <property type="match status" value="1"/>
</dbReference>
<keyword evidence="4" id="KW-0378">Hydrolase</keyword>
<dbReference type="PANTHER" id="PTHR10963:SF55">
    <property type="entry name" value="GLYCOSIDE HYDROLASE FAMILY 16 PROTEIN"/>
    <property type="match status" value="1"/>
</dbReference>
<dbReference type="SUPFAM" id="SSF49899">
    <property type="entry name" value="Concanavalin A-like lectins/glucanases"/>
    <property type="match status" value="1"/>
</dbReference>
<dbReference type="GO" id="GO:0005975">
    <property type="term" value="P:carbohydrate metabolic process"/>
    <property type="evidence" value="ECO:0007669"/>
    <property type="project" value="InterPro"/>
</dbReference>
<evidence type="ECO:0000256" key="2">
    <source>
        <dbReference type="SAM" id="SignalP"/>
    </source>
</evidence>
<sequence length="325" mass="36364">MRVPRVLGPMTCALLAAAVAPAVLPKAAEPGPAPDGWKLVWSDEFDGKEIDRSKWDFELGNGFYNYDANMWISGWGNNELQYYTREPENAFVKDGTLHIRAIKESYNGSGYTSARMKSRKRDGSELFSKKYGRFEFRAKLPTGQGVWPALWMLPQSDKYGTWASSGEIDVMEARGQEPTKVLGTLHYGSRWPNNAHSSKTYELPNKGTIADFHEYALEWEPGQISWSVDGKVYATQTSWWSSSKLDGDKGAKPRQESDLNAWPAPFDQPFYLVMNVAVGGKFLGNPDKNTKFPVEMVVDYVRVYDKMGGYGATKPRGPGALPFGK</sequence>
<keyword evidence="2" id="KW-0732">Signal</keyword>
<comment type="similarity">
    <text evidence="1">Belongs to the glycosyl hydrolase 16 family.</text>
</comment>
<dbReference type="InterPro" id="IPR000757">
    <property type="entry name" value="Beta-glucanase-like"/>
</dbReference>
<dbReference type="InterPro" id="IPR050546">
    <property type="entry name" value="Glycosyl_Hydrlase_16"/>
</dbReference>
<dbReference type="InterPro" id="IPR013320">
    <property type="entry name" value="ConA-like_dom_sf"/>
</dbReference>
<dbReference type="KEGG" id="gms:SOIL9_10570"/>
<dbReference type="PROSITE" id="PS51762">
    <property type="entry name" value="GH16_2"/>
    <property type="match status" value="1"/>
</dbReference>
<keyword evidence="5" id="KW-1185">Reference proteome</keyword>
<name>A0A6P2D8R7_9BACT</name>
<dbReference type="AlphaFoldDB" id="A0A6P2D8R7"/>
<feature type="domain" description="GH16" evidence="3">
    <location>
        <begin position="24"/>
        <end position="309"/>
    </location>
</feature>